<evidence type="ECO:0008006" key="9">
    <source>
        <dbReference type="Google" id="ProtNLM"/>
    </source>
</evidence>
<evidence type="ECO:0000256" key="2">
    <source>
        <dbReference type="ARBA" id="ARBA00023125"/>
    </source>
</evidence>
<accession>A0ABS3VTF6</accession>
<proteinExistence type="predicted"/>
<keyword evidence="8" id="KW-1185">Reference proteome</keyword>
<evidence type="ECO:0000313" key="7">
    <source>
        <dbReference type="EMBL" id="MBO4207822.1"/>
    </source>
</evidence>
<dbReference type="PROSITE" id="PS50043">
    <property type="entry name" value="HTH_LUXR_2"/>
    <property type="match status" value="1"/>
</dbReference>
<evidence type="ECO:0000313" key="8">
    <source>
        <dbReference type="Proteomes" id="UP000823521"/>
    </source>
</evidence>
<evidence type="ECO:0000259" key="5">
    <source>
        <dbReference type="PROSITE" id="PS50043"/>
    </source>
</evidence>
<dbReference type="PROSITE" id="PS50110">
    <property type="entry name" value="RESPONSE_REGULATORY"/>
    <property type="match status" value="1"/>
</dbReference>
<dbReference type="EMBL" id="WVUH01000147">
    <property type="protein sequence ID" value="MBO4207822.1"/>
    <property type="molecule type" value="Genomic_DNA"/>
</dbReference>
<dbReference type="Pfam" id="PF00196">
    <property type="entry name" value="GerE"/>
    <property type="match status" value="1"/>
</dbReference>
<feature type="domain" description="Response regulatory" evidence="6">
    <location>
        <begin position="2"/>
        <end position="116"/>
    </location>
</feature>
<dbReference type="PROSITE" id="PS00622">
    <property type="entry name" value="HTH_LUXR_1"/>
    <property type="match status" value="1"/>
</dbReference>
<dbReference type="PANTHER" id="PTHR43214">
    <property type="entry name" value="TWO-COMPONENT RESPONSE REGULATOR"/>
    <property type="match status" value="1"/>
</dbReference>
<keyword evidence="1" id="KW-0805">Transcription regulation</keyword>
<sequence length="218" mass="22937">MLVLVADTDPTGRKLVRKIVERCPGQEVVGEADDLHAAASVARDVHADAIVLASAMLTDGRTDVGDLVHRTDAAVILTAISGTGAAVWSGLSGGASGYLLRDRLANDLPQALIAAEAGGAFVSPPLTRQMIGYMADRLVDEEAGVSAASIADLLLPRERETLLRLADGQSTEEIAAIMSVTTATVRAYVSRILRKLGLRSRGEAIALAYRSRFYSPAV</sequence>
<dbReference type="SUPFAM" id="SSF52172">
    <property type="entry name" value="CheY-like"/>
    <property type="match status" value="1"/>
</dbReference>
<evidence type="ECO:0000256" key="1">
    <source>
        <dbReference type="ARBA" id="ARBA00023015"/>
    </source>
</evidence>
<dbReference type="InterPro" id="IPR016032">
    <property type="entry name" value="Sig_transdc_resp-reg_C-effctor"/>
</dbReference>
<feature type="domain" description="HTH luxR-type" evidence="5">
    <location>
        <begin position="147"/>
        <end position="212"/>
    </location>
</feature>
<dbReference type="InterPro" id="IPR039420">
    <property type="entry name" value="WalR-like"/>
</dbReference>
<organism evidence="7 8">
    <name type="scientific">Micromonospora echinofusca</name>
    <dbReference type="NCBI Taxonomy" id="47858"/>
    <lineage>
        <taxon>Bacteria</taxon>
        <taxon>Bacillati</taxon>
        <taxon>Actinomycetota</taxon>
        <taxon>Actinomycetes</taxon>
        <taxon>Micromonosporales</taxon>
        <taxon>Micromonosporaceae</taxon>
        <taxon>Micromonospora</taxon>
    </lineage>
</organism>
<reference evidence="7 8" key="1">
    <citation type="submission" date="2019-12" db="EMBL/GenBank/DDBJ databases">
        <title>Whole genome sequencing of endophytic Actinobacterium Micromonospora sp. MPMI6T.</title>
        <authorList>
            <person name="Evv R."/>
            <person name="Podile A.R."/>
        </authorList>
    </citation>
    <scope>NUCLEOTIDE SEQUENCE [LARGE SCALE GENOMIC DNA]</scope>
    <source>
        <strain evidence="7 8">MPMI6</strain>
    </source>
</reference>
<dbReference type="InterPro" id="IPR000792">
    <property type="entry name" value="Tscrpt_reg_LuxR_C"/>
</dbReference>
<dbReference type="InterPro" id="IPR011006">
    <property type="entry name" value="CheY-like_superfamily"/>
</dbReference>
<dbReference type="Gene3D" id="3.40.50.2300">
    <property type="match status" value="1"/>
</dbReference>
<protein>
    <recommendedName>
        <fullName evidence="9">Two component transcriptional regulator, LuxR family</fullName>
    </recommendedName>
</protein>
<name>A0ABS3VTF6_MICEH</name>
<keyword evidence="3" id="KW-0804">Transcription</keyword>
<dbReference type="SMART" id="SM00421">
    <property type="entry name" value="HTH_LUXR"/>
    <property type="match status" value="1"/>
</dbReference>
<comment type="caution">
    <text evidence="7">The sequence shown here is derived from an EMBL/GenBank/DDBJ whole genome shotgun (WGS) entry which is preliminary data.</text>
</comment>
<keyword evidence="2" id="KW-0238">DNA-binding</keyword>
<dbReference type="RefSeq" id="WP_208814735.1">
    <property type="nucleotide sequence ID" value="NZ_WVUH01000147.1"/>
</dbReference>
<dbReference type="PRINTS" id="PR00038">
    <property type="entry name" value="HTHLUXR"/>
</dbReference>
<evidence type="ECO:0000256" key="4">
    <source>
        <dbReference type="PROSITE-ProRule" id="PRU00169"/>
    </source>
</evidence>
<gene>
    <name evidence="7" type="ORF">GSF22_17685</name>
</gene>
<comment type="caution">
    <text evidence="4">Lacks conserved residue(s) required for the propagation of feature annotation.</text>
</comment>
<evidence type="ECO:0000256" key="3">
    <source>
        <dbReference type="ARBA" id="ARBA00023163"/>
    </source>
</evidence>
<dbReference type="SUPFAM" id="SSF46894">
    <property type="entry name" value="C-terminal effector domain of the bipartite response regulators"/>
    <property type="match status" value="1"/>
</dbReference>
<dbReference type="Proteomes" id="UP000823521">
    <property type="component" value="Unassembled WGS sequence"/>
</dbReference>
<dbReference type="CDD" id="cd06170">
    <property type="entry name" value="LuxR_C_like"/>
    <property type="match status" value="1"/>
</dbReference>
<dbReference type="InterPro" id="IPR001789">
    <property type="entry name" value="Sig_transdc_resp-reg_receiver"/>
</dbReference>
<dbReference type="PANTHER" id="PTHR43214:SF24">
    <property type="entry name" value="TRANSCRIPTIONAL REGULATORY PROTEIN NARL-RELATED"/>
    <property type="match status" value="1"/>
</dbReference>
<evidence type="ECO:0000259" key="6">
    <source>
        <dbReference type="PROSITE" id="PS50110"/>
    </source>
</evidence>